<dbReference type="STRING" id="1445510.YC6258_04790"/>
<evidence type="ECO:0000313" key="2">
    <source>
        <dbReference type="Proteomes" id="UP000032266"/>
    </source>
</evidence>
<organism evidence="1 2">
    <name type="scientific">Gynuella sunshinyii YC6258</name>
    <dbReference type="NCBI Taxonomy" id="1445510"/>
    <lineage>
        <taxon>Bacteria</taxon>
        <taxon>Pseudomonadati</taxon>
        <taxon>Pseudomonadota</taxon>
        <taxon>Gammaproteobacteria</taxon>
        <taxon>Oceanospirillales</taxon>
        <taxon>Saccharospirillaceae</taxon>
        <taxon>Gynuella</taxon>
    </lineage>
</organism>
<reference evidence="1 2" key="1">
    <citation type="submission" date="2014-01" db="EMBL/GenBank/DDBJ databases">
        <title>Full genme sequencing of cellulolytic bacterium Gynuella sunshinyii YC6258T gen. nov., sp. nov.</title>
        <authorList>
            <person name="Khan H."/>
            <person name="Chung E.J."/>
            <person name="Chung Y.R."/>
        </authorList>
    </citation>
    <scope>NUCLEOTIDE SEQUENCE [LARGE SCALE GENOMIC DNA]</scope>
    <source>
        <strain evidence="1 2">YC6258</strain>
    </source>
</reference>
<sequence length="40" mass="4820">MFLKYSVSVSRAPPQNIIFLVVAVKEHWFRFFEQYFPALL</sequence>
<dbReference type="KEGG" id="gsn:YC6258_04790"/>
<keyword evidence="2" id="KW-1185">Reference proteome</keyword>
<gene>
    <name evidence="1" type="ORF">YC6258_04790</name>
</gene>
<accession>A0A0C5VQH1</accession>
<name>A0A0C5VQH1_9GAMM</name>
<dbReference type="HOGENOM" id="CLU_3290418_0_0_6"/>
<proteinExistence type="predicted"/>
<protein>
    <submittedName>
        <fullName evidence="1">Uncharacterized protein</fullName>
    </submittedName>
</protein>
<dbReference type="Proteomes" id="UP000032266">
    <property type="component" value="Chromosome"/>
</dbReference>
<dbReference type="EMBL" id="CP007142">
    <property type="protein sequence ID" value="AJQ96822.1"/>
    <property type="molecule type" value="Genomic_DNA"/>
</dbReference>
<evidence type="ECO:0000313" key="1">
    <source>
        <dbReference type="EMBL" id="AJQ96822.1"/>
    </source>
</evidence>
<dbReference type="AlphaFoldDB" id="A0A0C5VQH1"/>